<reference evidence="1" key="1">
    <citation type="journal article" date="2015" name="Proc. Natl. Acad. Sci. U.S.A.">
        <title>Networks of energetic and metabolic interactions define dynamics in microbial communities.</title>
        <authorList>
            <person name="Embree M."/>
            <person name="Liu J.K."/>
            <person name="Al-Bassam M.M."/>
            <person name="Zengler K."/>
        </authorList>
    </citation>
    <scope>NUCLEOTIDE SEQUENCE</scope>
</reference>
<protein>
    <submittedName>
        <fullName evidence="1">Uncharacterized protein</fullName>
    </submittedName>
</protein>
<gene>
    <name evidence="1" type="ORF">ASZ90_016197</name>
</gene>
<sequence length="126" mass="13726">MRDTPRIRKLSGLNPDVICPIPMRLGMSCPRTGIVFGLHFPPPFFTLSNEMIPGTRQDTMIPATLVQLSGQAPVSTVRAMQGEPVPRIPAPFPARGPGMNDPAVMTVMILLLCKSLIDPGKHDRMP</sequence>
<dbReference type="EMBL" id="LNQE01001693">
    <property type="protein sequence ID" value="KUG14163.1"/>
    <property type="molecule type" value="Genomic_DNA"/>
</dbReference>
<proteinExistence type="predicted"/>
<evidence type="ECO:0000313" key="1">
    <source>
        <dbReference type="EMBL" id="KUG14163.1"/>
    </source>
</evidence>
<accession>A0A0W8F188</accession>
<organism evidence="1">
    <name type="scientific">hydrocarbon metagenome</name>
    <dbReference type="NCBI Taxonomy" id="938273"/>
    <lineage>
        <taxon>unclassified sequences</taxon>
        <taxon>metagenomes</taxon>
        <taxon>ecological metagenomes</taxon>
    </lineage>
</organism>
<dbReference type="AlphaFoldDB" id="A0A0W8F188"/>
<name>A0A0W8F188_9ZZZZ</name>
<comment type="caution">
    <text evidence="1">The sequence shown here is derived from an EMBL/GenBank/DDBJ whole genome shotgun (WGS) entry which is preliminary data.</text>
</comment>